<reference evidence="1" key="1">
    <citation type="submission" date="2021-02" db="EMBL/GenBank/DDBJ databases">
        <authorList>
            <person name="Palmer J.M."/>
        </authorList>
    </citation>
    <scope>NUCLEOTIDE SEQUENCE</scope>
    <source>
        <strain evidence="1">SCRP23</strain>
    </source>
</reference>
<comment type="caution">
    <text evidence="1">The sequence shown here is derived from an EMBL/GenBank/DDBJ whole genome shotgun (WGS) entry which is preliminary data.</text>
</comment>
<sequence>MAVVPVVEYVYTFKVRLLHGSSARQTLQLAQWVRMSDRLPYSCLKIAVRKVTVATWMELLLATSRLSDDTMRRALCDRLVGFIYELEPAQYQDAMDKIPTMWLQMIDDHDMLVRVVIALINNVRLIGFWRNVLDGLVRWLQRRFPSPQLPSLRAIHCSFASDWEPYVELSRIECFSNTASTDAVPLHVTLFEFGDFVLQACINAKSSMPMLWRVIRRDSPHFYSEDNDVIVDVAALKKDPEFWIRGQLVIKYQPSHLGGDVVAEETRIEYQHCRRQYCQWRALVSPSKLPPSIRVSSPSEEGWVLHEDPDNNYYRRTMCTVSGKLFLWGDPVCSLYHYLLHSTLFYCAPNNVNPEVAEIVSVSKMQQLPMDTLTLVLCSDRLRVPDGEKTLLRCVNQMVFGLDVYHLKPDVQLPLPYQGRAENASRLYRCIRWCFVPVDNIIQTLRWSSRELKLYEIIVEGLKDPNRSIKRRRPWGWRKYRDAYMTNETNLIEFEIEAGDLNLSPKSTARRELSRR</sequence>
<accession>A0A8T1WL42</accession>
<dbReference type="EMBL" id="JAGDFL010000333">
    <property type="protein sequence ID" value="KAG7392703.1"/>
    <property type="molecule type" value="Genomic_DNA"/>
</dbReference>
<keyword evidence="2" id="KW-1185">Reference proteome</keyword>
<gene>
    <name evidence="1" type="ORF">PHYBOEH_006317</name>
</gene>
<evidence type="ECO:0000313" key="2">
    <source>
        <dbReference type="Proteomes" id="UP000693981"/>
    </source>
</evidence>
<evidence type="ECO:0000313" key="1">
    <source>
        <dbReference type="EMBL" id="KAG7392703.1"/>
    </source>
</evidence>
<protein>
    <submittedName>
        <fullName evidence="1">Uncharacterized protein</fullName>
    </submittedName>
</protein>
<proteinExistence type="predicted"/>
<dbReference type="OrthoDB" id="158114at2759"/>
<name>A0A8T1WL42_9STRA</name>
<dbReference type="Proteomes" id="UP000693981">
    <property type="component" value="Unassembled WGS sequence"/>
</dbReference>
<organism evidence="1 2">
    <name type="scientific">Phytophthora boehmeriae</name>
    <dbReference type="NCBI Taxonomy" id="109152"/>
    <lineage>
        <taxon>Eukaryota</taxon>
        <taxon>Sar</taxon>
        <taxon>Stramenopiles</taxon>
        <taxon>Oomycota</taxon>
        <taxon>Peronosporomycetes</taxon>
        <taxon>Peronosporales</taxon>
        <taxon>Peronosporaceae</taxon>
        <taxon>Phytophthora</taxon>
    </lineage>
</organism>
<dbReference type="AlphaFoldDB" id="A0A8T1WL42"/>